<name>A0ABY1FUX6_9GAMM</name>
<keyword evidence="2" id="KW-1185">Reference proteome</keyword>
<organism evidence="1 2">
    <name type="scientific">Marinobacter salarius</name>
    <dbReference type="NCBI Taxonomy" id="1420917"/>
    <lineage>
        <taxon>Bacteria</taxon>
        <taxon>Pseudomonadati</taxon>
        <taxon>Pseudomonadota</taxon>
        <taxon>Gammaproteobacteria</taxon>
        <taxon>Pseudomonadales</taxon>
        <taxon>Marinobacteraceae</taxon>
        <taxon>Marinobacter</taxon>
    </lineage>
</organism>
<evidence type="ECO:0000313" key="2">
    <source>
        <dbReference type="Proteomes" id="UP000199211"/>
    </source>
</evidence>
<dbReference type="EMBL" id="FOTV01000044">
    <property type="protein sequence ID" value="SFM15687.1"/>
    <property type="molecule type" value="Genomic_DNA"/>
</dbReference>
<dbReference type="Proteomes" id="UP000199211">
    <property type="component" value="Unassembled WGS sequence"/>
</dbReference>
<reference evidence="1 2" key="1">
    <citation type="submission" date="2016-10" db="EMBL/GenBank/DDBJ databases">
        <authorList>
            <person name="Varghese N."/>
            <person name="Submissions S."/>
        </authorList>
    </citation>
    <scope>NUCLEOTIDE SEQUENCE [LARGE SCALE GENOMIC DNA]</scope>
    <source>
        <strain evidence="1 2">DSM 26291</strain>
    </source>
</reference>
<proteinExistence type="predicted"/>
<accession>A0ABY1FUX6</accession>
<comment type="caution">
    <text evidence="1">The sequence shown here is derived from an EMBL/GenBank/DDBJ whole genome shotgun (WGS) entry which is preliminary data.</text>
</comment>
<protein>
    <submittedName>
        <fullName evidence="1">Uncharacterized protein</fullName>
    </submittedName>
</protein>
<evidence type="ECO:0000313" key="1">
    <source>
        <dbReference type="EMBL" id="SFM15687.1"/>
    </source>
</evidence>
<gene>
    <name evidence="1" type="ORF">SAMN04487868_1443</name>
</gene>
<sequence>MPCNKSIKFVPAFGLHRTPLSGRRLFQRYVVNFRHTKEIGLHG</sequence>